<organism evidence="5 6">
    <name type="scientific">Chloracidobacterium sp. N</name>
    <dbReference type="NCBI Taxonomy" id="2821540"/>
    <lineage>
        <taxon>Bacteria</taxon>
        <taxon>Pseudomonadati</taxon>
        <taxon>Acidobacteriota</taxon>
        <taxon>Terriglobia</taxon>
        <taxon>Terriglobales</taxon>
        <taxon>Acidobacteriaceae</taxon>
        <taxon>Chloracidobacterium</taxon>
        <taxon>Chloracidobacterium aggregatum</taxon>
    </lineage>
</organism>
<gene>
    <name evidence="5" type="ORF">J8C05_08870</name>
</gene>
<keyword evidence="6" id="KW-1185">Reference proteome</keyword>
<dbReference type="PROSITE" id="PS51585">
    <property type="entry name" value="SAM_MT_TPMT"/>
    <property type="match status" value="1"/>
</dbReference>
<dbReference type="EMBL" id="CP072642">
    <property type="protein sequence ID" value="QUV93477.1"/>
    <property type="molecule type" value="Genomic_DNA"/>
</dbReference>
<evidence type="ECO:0000313" key="5">
    <source>
        <dbReference type="EMBL" id="QUV93477.1"/>
    </source>
</evidence>
<protein>
    <submittedName>
        <fullName evidence="5">Methyltransferase domain-containing protein</fullName>
    </submittedName>
</protein>
<keyword evidence="2 5" id="KW-0489">Methyltransferase</keyword>
<dbReference type="CDD" id="cd02440">
    <property type="entry name" value="AdoMet_MTases"/>
    <property type="match status" value="1"/>
</dbReference>
<dbReference type="Pfam" id="PF05724">
    <property type="entry name" value="TPMT"/>
    <property type="match status" value="1"/>
</dbReference>
<dbReference type="PANTHER" id="PTHR32183">
    <property type="match status" value="1"/>
</dbReference>
<keyword evidence="4" id="KW-0949">S-adenosyl-L-methionine</keyword>
<accession>A0ABX8AXP1</accession>
<dbReference type="GO" id="GO:0032259">
    <property type="term" value="P:methylation"/>
    <property type="evidence" value="ECO:0007669"/>
    <property type="project" value="UniProtKB-KW"/>
</dbReference>
<dbReference type="GO" id="GO:0008168">
    <property type="term" value="F:methyltransferase activity"/>
    <property type="evidence" value="ECO:0007669"/>
    <property type="project" value="UniProtKB-KW"/>
</dbReference>
<dbReference type="InterPro" id="IPR008854">
    <property type="entry name" value="TPMT"/>
</dbReference>
<evidence type="ECO:0000256" key="4">
    <source>
        <dbReference type="ARBA" id="ARBA00022691"/>
    </source>
</evidence>
<dbReference type="InterPro" id="IPR029063">
    <property type="entry name" value="SAM-dependent_MTases_sf"/>
</dbReference>
<dbReference type="PANTHER" id="PTHR32183:SF6">
    <property type="entry name" value="CYSTEINE SULFINATE DESULFINASE_CYSTEINE DESULFURASE AND RELATED ENZYMES"/>
    <property type="match status" value="1"/>
</dbReference>
<dbReference type="Proteomes" id="UP000677668">
    <property type="component" value="Chromosome 1"/>
</dbReference>
<reference evidence="5 6" key="1">
    <citation type="submission" date="2021-03" db="EMBL/GenBank/DDBJ databases">
        <title>Genomic and phenotypic characterization of Chloracidobacterium isolates provides evidence for multiple species.</title>
        <authorList>
            <person name="Saini M.K."/>
            <person name="Costas A.M.G."/>
            <person name="Tank M."/>
            <person name="Bryant D.A."/>
        </authorList>
    </citation>
    <scope>NUCLEOTIDE SEQUENCE [LARGE SCALE GENOMIC DNA]</scope>
    <source>
        <strain evidence="5 6">N</strain>
    </source>
</reference>
<sequence length="209" mass="23718">MPGMDADTVSFWDEKYRADLTAWDRGGVSPALEDWLDEGALKPGRILIPGCGYGHEVLALARRGFEVWGLDIAPTPVQRVREKLAQAGLTAHVVEGDVRTWQPEPPFDAVPFDAVPFDAVYEQTCLCALSPEDWPRYEAQLCRWLRPGGRLFALWMQTDRPGGPPYHCGLEAMRVLFALERWRWVEPPQRTVPHPTGFFEYAAILERLE</sequence>
<evidence type="ECO:0000256" key="1">
    <source>
        <dbReference type="ARBA" id="ARBA00022553"/>
    </source>
</evidence>
<dbReference type="SUPFAM" id="SSF53335">
    <property type="entry name" value="S-adenosyl-L-methionine-dependent methyltransferases"/>
    <property type="match status" value="1"/>
</dbReference>
<keyword evidence="3" id="KW-0808">Transferase</keyword>
<proteinExistence type="predicted"/>
<dbReference type="Gene3D" id="3.40.50.150">
    <property type="entry name" value="Vaccinia Virus protein VP39"/>
    <property type="match status" value="1"/>
</dbReference>
<evidence type="ECO:0000313" key="6">
    <source>
        <dbReference type="Proteomes" id="UP000677668"/>
    </source>
</evidence>
<keyword evidence="1" id="KW-0597">Phosphoprotein</keyword>
<evidence type="ECO:0000256" key="2">
    <source>
        <dbReference type="ARBA" id="ARBA00022603"/>
    </source>
</evidence>
<name>A0ABX8AXP1_9BACT</name>
<evidence type="ECO:0000256" key="3">
    <source>
        <dbReference type="ARBA" id="ARBA00022679"/>
    </source>
</evidence>
<dbReference type="RefSeq" id="WP_211421856.1">
    <property type="nucleotide sequence ID" value="NZ_CP072642.1"/>
</dbReference>